<feature type="domain" description="Glutathionylspermidine synthase pre-ATP-grasp-like" evidence="6">
    <location>
        <begin position="22"/>
        <end position="439"/>
    </location>
</feature>
<dbReference type="Pfam" id="PF03738">
    <property type="entry name" value="GSP_synth"/>
    <property type="match status" value="1"/>
</dbReference>
<gene>
    <name evidence="7" type="ORF">E7203_11725</name>
</gene>
<evidence type="ECO:0000256" key="5">
    <source>
        <dbReference type="ARBA" id="ARBA00022842"/>
    </source>
</evidence>
<evidence type="ECO:0000259" key="6">
    <source>
        <dbReference type="Pfam" id="PF03738"/>
    </source>
</evidence>
<keyword evidence="1" id="KW-0436">Ligase</keyword>
<dbReference type="SUPFAM" id="SSF52440">
    <property type="entry name" value="PreATP-grasp domain"/>
    <property type="match status" value="1"/>
</dbReference>
<dbReference type="InterPro" id="IPR016185">
    <property type="entry name" value="PreATP-grasp_dom_sf"/>
</dbReference>
<comment type="caution">
    <text evidence="7">The sequence shown here is derived from an EMBL/GenBank/DDBJ whole genome shotgun (WGS) entry which is preliminary data.</text>
</comment>
<dbReference type="AlphaFoldDB" id="A0A927WKB8"/>
<evidence type="ECO:0000313" key="8">
    <source>
        <dbReference type="Proteomes" id="UP000772151"/>
    </source>
</evidence>
<accession>A0A927WKB8</accession>
<dbReference type="InterPro" id="IPR005494">
    <property type="entry name" value="GSPS_pre-ATP-grasp-like_dom"/>
</dbReference>
<dbReference type="GO" id="GO:0005524">
    <property type="term" value="F:ATP binding"/>
    <property type="evidence" value="ECO:0007669"/>
    <property type="project" value="UniProtKB-KW"/>
</dbReference>
<evidence type="ECO:0000313" key="7">
    <source>
        <dbReference type="EMBL" id="MBE6086101.1"/>
    </source>
</evidence>
<evidence type="ECO:0000256" key="4">
    <source>
        <dbReference type="ARBA" id="ARBA00022840"/>
    </source>
</evidence>
<keyword evidence="3" id="KW-0547">Nucleotide-binding</keyword>
<dbReference type="Gene3D" id="3.30.1490.330">
    <property type="match status" value="1"/>
</dbReference>
<sequence>MDEQVNRAVSADWRDLLNREIFPFVEYEGYDDKYPTKNIELIQPELAEELRYVSRVLFGAFQRAVAVCQKCGDNFLEDLEIPPQLIPYLQKDNPLHLASWLSRFDYVVDKQGNFHMVEINADTPCAVVEAYYGNMVACTHFGVEDPNYGEYDKLCNWLNEIFLASEPGVSISTGRFHRRHPFLFSCFHDYQEDYATTKFLMNAMKKNALATEVDDAITFVSFYDLAVWRDGSILLPDGRTANAIYRLHPLEILIEERTPEGETLGKDFMDGYLHDKFMMFNPPEAIIMQSKAFQALVWALNNQPAGTAQVFTAEESAVISRYMLPSYFARDFDQRSIAAGSSWIKKPIWGREGAGIEVLDRDGVRFGKNVDTEDIVRRDSRDSMYQLFVDQQPYEADTDSGRLTGYKTLSCFMLGKNPSALYARFSPDQIAGTEAYWLPLGVT</sequence>
<dbReference type="GO" id="GO:0046872">
    <property type="term" value="F:metal ion binding"/>
    <property type="evidence" value="ECO:0007669"/>
    <property type="project" value="UniProtKB-KW"/>
</dbReference>
<evidence type="ECO:0000256" key="2">
    <source>
        <dbReference type="ARBA" id="ARBA00022723"/>
    </source>
</evidence>
<evidence type="ECO:0000256" key="3">
    <source>
        <dbReference type="ARBA" id="ARBA00022741"/>
    </source>
</evidence>
<protein>
    <submittedName>
        <fullName evidence="7">Glutathionylspermidine synthase family protein</fullName>
    </submittedName>
</protein>
<name>A0A927WKB8_SELRU</name>
<dbReference type="SUPFAM" id="SSF56059">
    <property type="entry name" value="Glutathione synthetase ATP-binding domain-like"/>
    <property type="match status" value="1"/>
</dbReference>
<dbReference type="EMBL" id="SVCA01000012">
    <property type="protein sequence ID" value="MBE6086101.1"/>
    <property type="molecule type" value="Genomic_DNA"/>
</dbReference>
<keyword evidence="4" id="KW-0067">ATP-binding</keyword>
<proteinExistence type="predicted"/>
<evidence type="ECO:0000256" key="1">
    <source>
        <dbReference type="ARBA" id="ARBA00022598"/>
    </source>
</evidence>
<dbReference type="Proteomes" id="UP000772151">
    <property type="component" value="Unassembled WGS sequence"/>
</dbReference>
<keyword evidence="2" id="KW-0479">Metal-binding</keyword>
<organism evidence="7 8">
    <name type="scientific">Selenomonas ruminantium</name>
    <dbReference type="NCBI Taxonomy" id="971"/>
    <lineage>
        <taxon>Bacteria</taxon>
        <taxon>Bacillati</taxon>
        <taxon>Bacillota</taxon>
        <taxon>Negativicutes</taxon>
        <taxon>Selenomonadales</taxon>
        <taxon>Selenomonadaceae</taxon>
        <taxon>Selenomonas</taxon>
    </lineage>
</organism>
<reference evidence="7" key="1">
    <citation type="submission" date="2019-04" db="EMBL/GenBank/DDBJ databases">
        <title>Evolution of Biomass-Degrading Anaerobic Consortia Revealed by Metagenomics.</title>
        <authorList>
            <person name="Peng X."/>
        </authorList>
    </citation>
    <scope>NUCLEOTIDE SEQUENCE</scope>
    <source>
        <strain evidence="7">SIG242</strain>
    </source>
</reference>
<keyword evidence="5" id="KW-0460">Magnesium</keyword>
<dbReference type="GO" id="GO:0016874">
    <property type="term" value="F:ligase activity"/>
    <property type="evidence" value="ECO:0007669"/>
    <property type="project" value="UniProtKB-KW"/>
</dbReference>